<keyword evidence="3" id="KW-1185">Reference proteome</keyword>
<accession>G7YGG2</accession>
<sequence>MKVNKCNPRAGAPKEKHDFANENVNTSSQHPSAPGERQNYKLNSVRPGSRLYRTVDSDVGRISACMGRTSIQHNKVVSTFKSWHKRIETVLRLHGTPSSGKYCGYGELRAIHQTGYGSRGTVIATPYLVPWAVPYMNILVHKRRVNYGIDLRTGHHDKTKCKITAYEVERHKFYVERELYTKTEHSATIKRRDPSLVSTCENQEGHRFGLENKIIENDFVVGRLHARFHRSLGIRKYL</sequence>
<gene>
    <name evidence="2" type="ORF">CLF_107262</name>
</gene>
<dbReference type="AlphaFoldDB" id="G7YGG2"/>
<dbReference type="Proteomes" id="UP000008909">
    <property type="component" value="Unassembled WGS sequence"/>
</dbReference>
<evidence type="ECO:0000256" key="1">
    <source>
        <dbReference type="SAM" id="MobiDB-lite"/>
    </source>
</evidence>
<evidence type="ECO:0000313" key="2">
    <source>
        <dbReference type="EMBL" id="GAA52045.1"/>
    </source>
</evidence>
<reference key="2">
    <citation type="submission" date="2011-10" db="EMBL/GenBank/DDBJ databases">
        <title>The genome and transcriptome sequence of Clonorchis sinensis provide insights into the carcinogenic liver fluke.</title>
        <authorList>
            <person name="Wang X."/>
            <person name="Huang Y."/>
            <person name="Chen W."/>
            <person name="Liu H."/>
            <person name="Guo L."/>
            <person name="Chen Y."/>
            <person name="Luo F."/>
            <person name="Zhou W."/>
            <person name="Sun J."/>
            <person name="Mao Q."/>
            <person name="Liang P."/>
            <person name="Zhou C."/>
            <person name="Tian Y."/>
            <person name="Men J."/>
            <person name="Lv X."/>
            <person name="Huang L."/>
            <person name="Zhou J."/>
            <person name="Hu Y."/>
            <person name="Li R."/>
            <person name="Zhang F."/>
            <person name="Lei H."/>
            <person name="Li X."/>
            <person name="Hu X."/>
            <person name="Liang C."/>
            <person name="Xu J."/>
            <person name="Wu Z."/>
            <person name="Yu X."/>
        </authorList>
    </citation>
    <scope>NUCLEOTIDE SEQUENCE</scope>
    <source>
        <strain>Henan</strain>
    </source>
</reference>
<feature type="compositionally biased region" description="Polar residues" evidence="1">
    <location>
        <begin position="22"/>
        <end position="31"/>
    </location>
</feature>
<protein>
    <submittedName>
        <fullName evidence="2">Uncharacterized protein</fullName>
    </submittedName>
</protein>
<name>G7YGG2_CLOSI</name>
<organism evidence="2 3">
    <name type="scientific">Clonorchis sinensis</name>
    <name type="common">Chinese liver fluke</name>
    <dbReference type="NCBI Taxonomy" id="79923"/>
    <lineage>
        <taxon>Eukaryota</taxon>
        <taxon>Metazoa</taxon>
        <taxon>Spiralia</taxon>
        <taxon>Lophotrochozoa</taxon>
        <taxon>Platyhelminthes</taxon>
        <taxon>Trematoda</taxon>
        <taxon>Digenea</taxon>
        <taxon>Opisthorchiida</taxon>
        <taxon>Opisthorchiata</taxon>
        <taxon>Opisthorchiidae</taxon>
        <taxon>Clonorchis</taxon>
    </lineage>
</organism>
<proteinExistence type="predicted"/>
<feature type="region of interest" description="Disordered" evidence="1">
    <location>
        <begin position="1"/>
        <end position="41"/>
    </location>
</feature>
<reference evidence="2" key="1">
    <citation type="journal article" date="2011" name="Genome Biol.">
        <title>The draft genome of the carcinogenic human liver fluke Clonorchis sinensis.</title>
        <authorList>
            <person name="Wang X."/>
            <person name="Chen W."/>
            <person name="Huang Y."/>
            <person name="Sun J."/>
            <person name="Men J."/>
            <person name="Liu H."/>
            <person name="Luo F."/>
            <person name="Guo L."/>
            <person name="Lv X."/>
            <person name="Deng C."/>
            <person name="Zhou C."/>
            <person name="Fan Y."/>
            <person name="Li X."/>
            <person name="Huang L."/>
            <person name="Hu Y."/>
            <person name="Liang C."/>
            <person name="Hu X."/>
            <person name="Xu J."/>
            <person name="Yu X."/>
        </authorList>
    </citation>
    <scope>NUCLEOTIDE SEQUENCE [LARGE SCALE GENOMIC DNA]</scope>
    <source>
        <strain evidence="2">Henan</strain>
    </source>
</reference>
<evidence type="ECO:0000313" key="3">
    <source>
        <dbReference type="Proteomes" id="UP000008909"/>
    </source>
</evidence>
<dbReference type="EMBL" id="DF143234">
    <property type="protein sequence ID" value="GAA52045.1"/>
    <property type="molecule type" value="Genomic_DNA"/>
</dbReference>